<dbReference type="Pfam" id="PF10342">
    <property type="entry name" value="Kre9_KNH"/>
    <property type="match status" value="1"/>
</dbReference>
<name>S2J1T8_MUCC1</name>
<gene>
    <name evidence="5" type="ORF">HMPREF1544_09647</name>
</gene>
<reference evidence="6" key="1">
    <citation type="submission" date="2013-05" db="EMBL/GenBank/DDBJ databases">
        <title>The Genome sequence of Mucor circinelloides f. circinelloides 1006PhL.</title>
        <authorList>
            <consortium name="The Broad Institute Genomics Platform"/>
            <person name="Cuomo C."/>
            <person name="Earl A."/>
            <person name="Findley K."/>
            <person name="Lee S.C."/>
            <person name="Walker B."/>
            <person name="Young S."/>
            <person name="Zeng Q."/>
            <person name="Gargeya S."/>
            <person name="Fitzgerald M."/>
            <person name="Haas B."/>
            <person name="Abouelleil A."/>
            <person name="Allen A.W."/>
            <person name="Alvarado L."/>
            <person name="Arachchi H.M."/>
            <person name="Berlin A.M."/>
            <person name="Chapman S.B."/>
            <person name="Gainer-Dewar J."/>
            <person name="Goldberg J."/>
            <person name="Griggs A."/>
            <person name="Gujja S."/>
            <person name="Hansen M."/>
            <person name="Howarth C."/>
            <person name="Imamovic A."/>
            <person name="Ireland A."/>
            <person name="Larimer J."/>
            <person name="McCowan C."/>
            <person name="Murphy C."/>
            <person name="Pearson M."/>
            <person name="Poon T.W."/>
            <person name="Priest M."/>
            <person name="Roberts A."/>
            <person name="Saif S."/>
            <person name="Shea T."/>
            <person name="Sisk P."/>
            <person name="Sykes S."/>
            <person name="Wortman J."/>
            <person name="Nusbaum C."/>
            <person name="Birren B."/>
        </authorList>
    </citation>
    <scope>NUCLEOTIDE SEQUENCE [LARGE SCALE GENOMIC DNA]</scope>
    <source>
        <strain evidence="6">1006PhL</strain>
    </source>
</reference>
<feature type="chain" id="PRO_5004497052" description="Yeast cell wall synthesis Kre9/Knh1-like N-terminal domain-containing protein" evidence="3">
    <location>
        <begin position="21"/>
        <end position="226"/>
    </location>
</feature>
<evidence type="ECO:0000256" key="1">
    <source>
        <dbReference type="ARBA" id="ARBA00022729"/>
    </source>
</evidence>
<feature type="region of interest" description="Disordered" evidence="2">
    <location>
        <begin position="126"/>
        <end position="226"/>
    </location>
</feature>
<proteinExistence type="predicted"/>
<sequence length="226" mass="23388">MKFFGIATALFGALVTITSAAPAFMADDPDTTKFYITAPLENNVYSAGGVVTTEWINGVPGPFKLELLKGNNAASMQNTGISFKNAEGSTGSYKWQVPSDIPAGTYAFHYVFNGGESYSPQFKITSGSAAGSNQAQQHTESAPVHGTSDSASNGSNIRPNTGASTSTPPNTTSNARAQSPPQSASGATSGSSSGSSSALSGTVNRVPQQQVSQQRQPIQNENRVIN</sequence>
<dbReference type="InterPro" id="IPR052982">
    <property type="entry name" value="SRP1/TIP1-like"/>
</dbReference>
<dbReference type="OrthoDB" id="2260257at2759"/>
<evidence type="ECO:0000256" key="3">
    <source>
        <dbReference type="SAM" id="SignalP"/>
    </source>
</evidence>
<feature type="domain" description="Yeast cell wall synthesis Kre9/Knh1-like N-terminal" evidence="4">
    <location>
        <begin position="39"/>
        <end position="124"/>
    </location>
</feature>
<keyword evidence="6" id="KW-1185">Reference proteome</keyword>
<evidence type="ECO:0000259" key="4">
    <source>
        <dbReference type="Pfam" id="PF10342"/>
    </source>
</evidence>
<evidence type="ECO:0000313" key="5">
    <source>
        <dbReference type="EMBL" id="EPB83604.1"/>
    </source>
</evidence>
<evidence type="ECO:0000256" key="2">
    <source>
        <dbReference type="SAM" id="MobiDB-lite"/>
    </source>
</evidence>
<dbReference type="Proteomes" id="UP000014254">
    <property type="component" value="Unassembled WGS sequence"/>
</dbReference>
<feature type="signal peptide" evidence="3">
    <location>
        <begin position="1"/>
        <end position="20"/>
    </location>
</feature>
<dbReference type="EMBL" id="KE124065">
    <property type="protein sequence ID" value="EPB83604.1"/>
    <property type="molecule type" value="Genomic_DNA"/>
</dbReference>
<dbReference type="InterPro" id="IPR018466">
    <property type="entry name" value="Kre9/Knh1-like_N"/>
</dbReference>
<organism evidence="5 6">
    <name type="scientific">Mucor circinelloides f. circinelloides (strain 1006PhL)</name>
    <name type="common">Mucormycosis agent</name>
    <name type="synonym">Calyptromyces circinelloides</name>
    <dbReference type="NCBI Taxonomy" id="1220926"/>
    <lineage>
        <taxon>Eukaryota</taxon>
        <taxon>Fungi</taxon>
        <taxon>Fungi incertae sedis</taxon>
        <taxon>Mucoromycota</taxon>
        <taxon>Mucoromycotina</taxon>
        <taxon>Mucoromycetes</taxon>
        <taxon>Mucorales</taxon>
        <taxon>Mucorineae</taxon>
        <taxon>Mucoraceae</taxon>
        <taxon>Mucor</taxon>
    </lineage>
</organism>
<feature type="compositionally biased region" description="Polar residues" evidence="2">
    <location>
        <begin position="126"/>
        <end position="140"/>
    </location>
</feature>
<keyword evidence="1 3" id="KW-0732">Signal</keyword>
<accession>S2J1T8</accession>
<dbReference type="InParanoid" id="S2J1T8"/>
<dbReference type="PANTHER" id="PTHR40633">
    <property type="entry name" value="MATRIX PROTEIN, PUTATIVE (AFU_ORTHOLOGUE AFUA_8G05410)-RELATED"/>
    <property type="match status" value="1"/>
</dbReference>
<dbReference type="AlphaFoldDB" id="S2J1T8"/>
<feature type="compositionally biased region" description="Low complexity" evidence="2">
    <location>
        <begin position="159"/>
        <end position="219"/>
    </location>
</feature>
<feature type="compositionally biased region" description="Polar residues" evidence="2">
    <location>
        <begin position="147"/>
        <end position="158"/>
    </location>
</feature>
<dbReference type="VEuPathDB" id="FungiDB:HMPREF1544_09647"/>
<protein>
    <recommendedName>
        <fullName evidence="4">Yeast cell wall synthesis Kre9/Knh1-like N-terminal domain-containing protein</fullName>
    </recommendedName>
</protein>
<evidence type="ECO:0000313" key="6">
    <source>
        <dbReference type="Proteomes" id="UP000014254"/>
    </source>
</evidence>
<dbReference type="OMA" id="TYAFHYV"/>
<dbReference type="PANTHER" id="PTHR40633:SF1">
    <property type="entry name" value="GPI ANCHORED SERINE-THREONINE RICH PROTEIN (AFU_ORTHOLOGUE AFUA_1G03630)"/>
    <property type="match status" value="1"/>
</dbReference>